<comment type="function">
    <text evidence="4">DNA-dependent RNA polymerase (RNAP) catalyzes the transcription of DNA into RNA using the four ribonucleoside triphosphates as substrates.</text>
</comment>
<evidence type="ECO:0000256" key="2">
    <source>
        <dbReference type="ARBA" id="ARBA00022695"/>
    </source>
</evidence>
<dbReference type="InterPro" id="IPR035913">
    <property type="entry name" value="RPB5-like_sf"/>
</dbReference>
<sequence length="78" mass="8955">MKVSSHQMVPKHEVVPKEDIPKLLEKYGIKLQQLPKIFDTDPVIEEIGAKAGDVVKIIRKSPTAEESIYYRLVIKKRI</sequence>
<keyword evidence="3 4" id="KW-0804">Transcription</keyword>
<dbReference type="GO" id="GO:0000428">
    <property type="term" value="C:DNA-directed RNA polymerase complex"/>
    <property type="evidence" value="ECO:0007669"/>
    <property type="project" value="UniProtKB-KW"/>
</dbReference>
<evidence type="ECO:0000256" key="4">
    <source>
        <dbReference type="HAMAP-Rule" id="MF_00025"/>
    </source>
</evidence>
<dbReference type="eggNOG" id="arCOG04258">
    <property type="taxonomic scope" value="Archaea"/>
</dbReference>
<name>F8AL36_METOI</name>
<dbReference type="OrthoDB" id="30537at2157"/>
<dbReference type="HAMAP" id="MF_00025">
    <property type="entry name" value="RNApol_Rpo5_RPB5"/>
    <property type="match status" value="1"/>
</dbReference>
<feature type="domain" description="RNA polymerase subunit H/Rpb5 C-terminal" evidence="5">
    <location>
        <begin position="1"/>
        <end position="73"/>
    </location>
</feature>
<dbReference type="InterPro" id="IPR014381">
    <property type="entry name" value="Arch_Rpo5/euc_Rpb5"/>
</dbReference>
<dbReference type="GO" id="GO:0003899">
    <property type="term" value="F:DNA-directed RNA polymerase activity"/>
    <property type="evidence" value="ECO:0007669"/>
    <property type="project" value="UniProtKB-UniRule"/>
</dbReference>
<dbReference type="Gene3D" id="3.90.940.20">
    <property type="entry name" value="RPB5-like RNA polymerase subunit"/>
    <property type="match status" value="1"/>
</dbReference>
<dbReference type="KEGG" id="mok:Metok_0490"/>
<accession>F8AL36</accession>
<keyword evidence="1 4" id="KW-0240">DNA-directed RNA polymerase</keyword>
<dbReference type="AlphaFoldDB" id="F8AL36"/>
<dbReference type="NCBIfam" id="NF007129">
    <property type="entry name" value="PRK09570.1"/>
    <property type="match status" value="1"/>
</dbReference>
<keyword evidence="2 4" id="KW-0548">Nucleotidyltransferase</keyword>
<evidence type="ECO:0000259" key="5">
    <source>
        <dbReference type="Pfam" id="PF01191"/>
    </source>
</evidence>
<dbReference type="InterPro" id="IPR000783">
    <property type="entry name" value="RNA_pol_subH/Rpb5_C"/>
</dbReference>
<proteinExistence type="inferred from homology"/>
<dbReference type="Pfam" id="PF01191">
    <property type="entry name" value="RNA_pol_Rpb5_C"/>
    <property type="match status" value="1"/>
</dbReference>
<dbReference type="GO" id="GO:0042797">
    <property type="term" value="P:tRNA transcription by RNA polymerase III"/>
    <property type="evidence" value="ECO:0007669"/>
    <property type="project" value="TreeGrafter"/>
</dbReference>
<dbReference type="GeneID" id="10772612"/>
<dbReference type="EMBL" id="CP002792">
    <property type="protein sequence ID" value="AEH06472.1"/>
    <property type="molecule type" value="Genomic_DNA"/>
</dbReference>
<keyword evidence="4" id="KW-0808">Transferase</keyword>
<evidence type="ECO:0000313" key="7">
    <source>
        <dbReference type="Proteomes" id="UP000009296"/>
    </source>
</evidence>
<comment type="catalytic activity">
    <reaction evidence="4">
        <text>RNA(n) + a ribonucleoside 5'-triphosphate = RNA(n+1) + diphosphate</text>
        <dbReference type="Rhea" id="RHEA:21248"/>
        <dbReference type="Rhea" id="RHEA-COMP:14527"/>
        <dbReference type="Rhea" id="RHEA-COMP:17342"/>
        <dbReference type="ChEBI" id="CHEBI:33019"/>
        <dbReference type="ChEBI" id="CHEBI:61557"/>
        <dbReference type="ChEBI" id="CHEBI:140395"/>
        <dbReference type="EC" id="2.7.7.6"/>
    </reaction>
</comment>
<comment type="subunit">
    <text evidence="4">Part of the RNA polymerase complex.</text>
</comment>
<dbReference type="PANTHER" id="PTHR10535:SF0">
    <property type="entry name" value="DNA-DIRECTED RNA POLYMERASES I, II, AND III SUBUNIT RPABC1"/>
    <property type="match status" value="1"/>
</dbReference>
<dbReference type="RefSeq" id="WP_013866658.1">
    <property type="nucleotide sequence ID" value="NC_015636.1"/>
</dbReference>
<dbReference type="SUPFAM" id="SSF55287">
    <property type="entry name" value="RPB5-like RNA polymerase subunit"/>
    <property type="match status" value="1"/>
</dbReference>
<dbReference type="EC" id="2.7.7.6" evidence="4"/>
<dbReference type="Proteomes" id="UP000009296">
    <property type="component" value="Chromosome"/>
</dbReference>
<comment type="similarity">
    <text evidence="4">Belongs to the archaeal Rpo5/eukaryotic RPB5 RNA polymerase subunit family.</text>
</comment>
<protein>
    <recommendedName>
        <fullName evidence="4">DNA-directed RNA polymerase subunit Rpo5</fullName>
        <ecNumber evidence="4">2.7.7.6</ecNumber>
    </recommendedName>
    <alternativeName>
        <fullName evidence="4">DNA-directed RNA polymerase subunit H</fullName>
    </alternativeName>
</protein>
<evidence type="ECO:0000256" key="3">
    <source>
        <dbReference type="ARBA" id="ARBA00023163"/>
    </source>
</evidence>
<dbReference type="GO" id="GO:0006362">
    <property type="term" value="P:transcription elongation by RNA polymerase I"/>
    <property type="evidence" value="ECO:0007669"/>
    <property type="project" value="TreeGrafter"/>
</dbReference>
<dbReference type="GO" id="GO:0003677">
    <property type="term" value="F:DNA binding"/>
    <property type="evidence" value="ECO:0007669"/>
    <property type="project" value="InterPro"/>
</dbReference>
<keyword evidence="7" id="KW-1185">Reference proteome</keyword>
<dbReference type="GO" id="GO:0006366">
    <property type="term" value="P:transcription by RNA polymerase II"/>
    <property type="evidence" value="ECO:0007669"/>
    <property type="project" value="TreeGrafter"/>
</dbReference>
<keyword evidence="4" id="KW-0963">Cytoplasm</keyword>
<dbReference type="PANTHER" id="PTHR10535">
    <property type="entry name" value="DNA-DIRECTED RNA POLYMERASES I, II, AND III SUBUNIT RPABC1"/>
    <property type="match status" value="1"/>
</dbReference>
<evidence type="ECO:0000313" key="6">
    <source>
        <dbReference type="EMBL" id="AEH06472.1"/>
    </source>
</evidence>
<dbReference type="HOGENOM" id="CLU_058320_4_0_2"/>
<gene>
    <name evidence="4" type="primary">rpo5</name>
    <name evidence="4" type="synonym">rpoH</name>
    <name evidence="6" type="ordered locus">Metok_0490</name>
</gene>
<dbReference type="STRING" id="647113.Metok_0490"/>
<evidence type="ECO:0000256" key="1">
    <source>
        <dbReference type="ARBA" id="ARBA00022478"/>
    </source>
</evidence>
<organism evidence="6 7">
    <name type="scientific">Methanothermococcus okinawensis (strain DSM 14208 / JCM 11175 / IH1)</name>
    <dbReference type="NCBI Taxonomy" id="647113"/>
    <lineage>
        <taxon>Archaea</taxon>
        <taxon>Methanobacteriati</taxon>
        <taxon>Methanobacteriota</taxon>
        <taxon>Methanomada group</taxon>
        <taxon>Methanococci</taxon>
        <taxon>Methanococcales</taxon>
        <taxon>Methanococcaceae</taxon>
        <taxon>Methanothermococcus</taxon>
    </lineage>
</organism>
<dbReference type="GO" id="GO:0005737">
    <property type="term" value="C:cytoplasm"/>
    <property type="evidence" value="ECO:0007669"/>
    <property type="project" value="UniProtKB-SubCell"/>
</dbReference>
<reference evidence="6" key="1">
    <citation type="submission" date="2011-05" db="EMBL/GenBank/DDBJ databases">
        <title>Complete sequence of chromosome of Methanothermococcus okinawensis IH1.</title>
        <authorList>
            <consortium name="US DOE Joint Genome Institute"/>
            <person name="Lucas S."/>
            <person name="Han J."/>
            <person name="Lapidus A."/>
            <person name="Cheng J.-F."/>
            <person name="Goodwin L."/>
            <person name="Pitluck S."/>
            <person name="Peters L."/>
            <person name="Mikhailova N."/>
            <person name="Held B."/>
            <person name="Han C."/>
            <person name="Tapia R."/>
            <person name="Land M."/>
            <person name="Hauser L."/>
            <person name="Kyrpides N."/>
            <person name="Ivanova N."/>
            <person name="Pagani I."/>
            <person name="Sieprawska-Lupa M."/>
            <person name="Takai K."/>
            <person name="Miyazaki J."/>
            <person name="Whitman W."/>
            <person name="Woyke T."/>
        </authorList>
    </citation>
    <scope>NUCLEOTIDE SEQUENCE</scope>
    <source>
        <strain evidence="6">IH1</strain>
    </source>
</reference>
<comment type="subcellular location">
    <subcellularLocation>
        <location evidence="4">Cytoplasm</location>
    </subcellularLocation>
</comment>